<dbReference type="EMBL" id="BAAAKV010000004">
    <property type="protein sequence ID" value="GAA1153988.1"/>
    <property type="molecule type" value="Genomic_DNA"/>
</dbReference>
<comment type="caution">
    <text evidence="2">The sequence shown here is derived from an EMBL/GenBank/DDBJ whole genome shotgun (WGS) entry which is preliminary data.</text>
</comment>
<evidence type="ECO:0000313" key="3">
    <source>
        <dbReference type="Proteomes" id="UP001501371"/>
    </source>
</evidence>
<sequence>MAASPALEAERSRLGDELLAVHTIMRRGTALVSEAFARLAGGYSVDVKVLINATRWLIAFIHGHHESAEQTLWPVLRDRFPERAVDIDLLTAEHQALEVELHALARAVDAIDVPQIPGEREAVLGIVGAVALTGLPAVETVQTSMERHADAEEPVLLDLFPKVADDDVARLRSAVFDGAPHAGPSLVFGLMGDPEPVAGYERIINGFPVTVRWLRPVLRARYKAVKKALCASE</sequence>
<dbReference type="Pfam" id="PF01814">
    <property type="entry name" value="Hemerythrin"/>
    <property type="match status" value="1"/>
</dbReference>
<gene>
    <name evidence="2" type="ORF">GCM10009654_06900</name>
</gene>
<keyword evidence="3" id="KW-1185">Reference proteome</keyword>
<organism evidence="2 3">
    <name type="scientific">Streptomyces hebeiensis</name>
    <dbReference type="NCBI Taxonomy" id="229486"/>
    <lineage>
        <taxon>Bacteria</taxon>
        <taxon>Bacillati</taxon>
        <taxon>Actinomycetota</taxon>
        <taxon>Actinomycetes</taxon>
        <taxon>Kitasatosporales</taxon>
        <taxon>Streptomycetaceae</taxon>
        <taxon>Streptomyces</taxon>
    </lineage>
</organism>
<evidence type="ECO:0000259" key="1">
    <source>
        <dbReference type="Pfam" id="PF01814"/>
    </source>
</evidence>
<name>A0ABP4F2Z2_9ACTN</name>
<dbReference type="Proteomes" id="UP001501371">
    <property type="component" value="Unassembled WGS sequence"/>
</dbReference>
<dbReference type="InterPro" id="IPR012312">
    <property type="entry name" value="Hemerythrin-like"/>
</dbReference>
<accession>A0ABP4F2Z2</accession>
<evidence type="ECO:0000313" key="2">
    <source>
        <dbReference type="EMBL" id="GAA1153988.1"/>
    </source>
</evidence>
<reference evidence="3" key="1">
    <citation type="journal article" date="2019" name="Int. J. Syst. Evol. Microbiol.">
        <title>The Global Catalogue of Microorganisms (GCM) 10K type strain sequencing project: providing services to taxonomists for standard genome sequencing and annotation.</title>
        <authorList>
            <consortium name="The Broad Institute Genomics Platform"/>
            <consortium name="The Broad Institute Genome Sequencing Center for Infectious Disease"/>
            <person name="Wu L."/>
            <person name="Ma J."/>
        </authorList>
    </citation>
    <scope>NUCLEOTIDE SEQUENCE [LARGE SCALE GENOMIC DNA]</scope>
    <source>
        <strain evidence="3">JCM 12696</strain>
    </source>
</reference>
<dbReference type="CDD" id="cd12108">
    <property type="entry name" value="Hr-like"/>
    <property type="match status" value="1"/>
</dbReference>
<proteinExistence type="predicted"/>
<dbReference type="Gene3D" id="1.20.120.520">
    <property type="entry name" value="nmb1532 protein domain like"/>
    <property type="match status" value="1"/>
</dbReference>
<dbReference type="RefSeq" id="WP_344269905.1">
    <property type="nucleotide sequence ID" value="NZ_BAAAKV010000004.1"/>
</dbReference>
<protein>
    <recommendedName>
        <fullName evidence="1">Hemerythrin-like domain-containing protein</fullName>
    </recommendedName>
</protein>
<feature type="domain" description="Hemerythrin-like" evidence="1">
    <location>
        <begin position="16"/>
        <end position="158"/>
    </location>
</feature>